<protein>
    <recommendedName>
        <fullName evidence="2">Reverse transcriptase domain-containing protein</fullName>
    </recommendedName>
</protein>
<name>A0A3L8DZD5_OOCBI</name>
<dbReference type="InterPro" id="IPR043502">
    <property type="entry name" value="DNA/RNA_pol_sf"/>
</dbReference>
<dbReference type="AlphaFoldDB" id="A0A3L8DZD5"/>
<evidence type="ECO:0000313" key="1">
    <source>
        <dbReference type="EMBL" id="RLU25767.1"/>
    </source>
</evidence>
<dbReference type="GO" id="GO:0071897">
    <property type="term" value="P:DNA biosynthetic process"/>
    <property type="evidence" value="ECO:0007669"/>
    <property type="project" value="UniProtKB-ARBA"/>
</dbReference>
<accession>A0A3L8DZD5</accession>
<dbReference type="PANTHER" id="PTHR47331:SF1">
    <property type="entry name" value="GAG-LIKE PROTEIN"/>
    <property type="match status" value="1"/>
</dbReference>
<dbReference type="Proteomes" id="UP000279307">
    <property type="component" value="Chromosome 2"/>
</dbReference>
<proteinExistence type="predicted"/>
<dbReference type="PANTHER" id="PTHR47331">
    <property type="entry name" value="PHD-TYPE DOMAIN-CONTAINING PROTEIN"/>
    <property type="match status" value="1"/>
</dbReference>
<gene>
    <name evidence="1" type="ORF">DMN91_001926</name>
</gene>
<dbReference type="EMBL" id="QOIP01000002">
    <property type="protein sequence ID" value="RLU25767.1"/>
    <property type="molecule type" value="Genomic_DNA"/>
</dbReference>
<organism evidence="1">
    <name type="scientific">Ooceraea biroi</name>
    <name type="common">Clonal raider ant</name>
    <name type="synonym">Cerapachys biroi</name>
    <dbReference type="NCBI Taxonomy" id="2015173"/>
    <lineage>
        <taxon>Eukaryota</taxon>
        <taxon>Metazoa</taxon>
        <taxon>Ecdysozoa</taxon>
        <taxon>Arthropoda</taxon>
        <taxon>Hexapoda</taxon>
        <taxon>Insecta</taxon>
        <taxon>Pterygota</taxon>
        <taxon>Neoptera</taxon>
        <taxon>Endopterygota</taxon>
        <taxon>Hymenoptera</taxon>
        <taxon>Apocrita</taxon>
        <taxon>Aculeata</taxon>
        <taxon>Formicoidea</taxon>
        <taxon>Formicidae</taxon>
        <taxon>Dorylinae</taxon>
        <taxon>Ooceraea</taxon>
    </lineage>
</organism>
<reference evidence="1" key="2">
    <citation type="submission" date="2018-07" db="EMBL/GenBank/DDBJ databases">
        <authorList>
            <person name="Mckenzie S.K."/>
            <person name="Kronauer D.J.C."/>
        </authorList>
    </citation>
    <scope>NUCLEOTIDE SEQUENCE</scope>
    <source>
        <strain evidence="1">Clonal line C1</strain>
    </source>
</reference>
<comment type="caution">
    <text evidence="1">The sequence shown here is derived from an EMBL/GenBank/DDBJ whole genome shotgun (WGS) entry which is preliminary data.</text>
</comment>
<sequence>MACHLTRLESQLERFWAIEEIDVDKPRSKEETECEAHFRENVLRDSSGRYVVRLPFRGNGQRLGESRSAALKRLDSLERKLGANAALGAEYDRIFEEYLTLGHMSLVEDDGDDGYYMPHHALLKDSSNTTKVRVVFDASAETRNGISLNDALMVGPVIQDALFVHLIRFRSHKYVITADIEKMYRQVWVHGDDRRYQRVLWRRNGVIRTFQLNTLTFGVSSSSFLTVIALLARGGFVIRQWVSNDARIINDLDSHHQHANFAFQADASLKTLGIT</sequence>
<dbReference type="OrthoDB" id="5920040at2759"/>
<reference evidence="1" key="1">
    <citation type="journal article" date="2018" name="Genome Res.">
        <title>The genomic architecture and molecular evolution of ant odorant receptors.</title>
        <authorList>
            <person name="McKenzie S.K."/>
            <person name="Kronauer D.J.C."/>
        </authorList>
    </citation>
    <scope>NUCLEOTIDE SEQUENCE [LARGE SCALE GENOMIC DNA]</scope>
    <source>
        <strain evidence="1">Clonal line C1</strain>
    </source>
</reference>
<dbReference type="SUPFAM" id="SSF56672">
    <property type="entry name" value="DNA/RNA polymerases"/>
    <property type="match status" value="1"/>
</dbReference>
<evidence type="ECO:0008006" key="2">
    <source>
        <dbReference type="Google" id="ProtNLM"/>
    </source>
</evidence>